<gene>
    <name evidence="2" type="ORF">LMG19083_04850</name>
</gene>
<proteinExistence type="predicted"/>
<accession>A0ABN9JHD4</accession>
<evidence type="ECO:0000313" key="3">
    <source>
        <dbReference type="Proteomes" id="UP001189813"/>
    </source>
</evidence>
<evidence type="ECO:0000313" key="2">
    <source>
        <dbReference type="EMBL" id="CAJ0809121.1"/>
    </source>
</evidence>
<evidence type="ECO:0000256" key="1">
    <source>
        <dbReference type="SAM" id="MobiDB-lite"/>
    </source>
</evidence>
<sequence length="214" mass="24028">MCNRLPISQAMPACCRISSMYIESIHRWETTTHRYACRVFFSFVPLLSLHELAVQLADSARHSRAQHASCTLESFAFPDVPKPNGMRKRRSHWVGTESLKTHRRPSRSCASLGQWPNLCLTRQARCPRLHLNSGARSLSSIQSSVTVLSIQQPHHPPRTRTARRASDAQIDCHGTPATMFRLTSPSILSIPGVALAPSTRRPLPEQLPDVRVHQ</sequence>
<feature type="region of interest" description="Disordered" evidence="1">
    <location>
        <begin position="148"/>
        <end position="167"/>
    </location>
</feature>
<keyword evidence="3" id="KW-1185">Reference proteome</keyword>
<organism evidence="2 3">
    <name type="scientific">Ralstonia psammae</name>
    <dbReference type="NCBI Taxonomy" id="3058598"/>
    <lineage>
        <taxon>Bacteria</taxon>
        <taxon>Pseudomonadati</taxon>
        <taxon>Pseudomonadota</taxon>
        <taxon>Betaproteobacteria</taxon>
        <taxon>Burkholderiales</taxon>
        <taxon>Burkholderiaceae</taxon>
        <taxon>Ralstonia</taxon>
    </lineage>
</organism>
<name>A0ABN9JHD4_9RALS</name>
<dbReference type="EMBL" id="CATZBU010000024">
    <property type="protein sequence ID" value="CAJ0809121.1"/>
    <property type="molecule type" value="Genomic_DNA"/>
</dbReference>
<comment type="caution">
    <text evidence="2">The sequence shown here is derived from an EMBL/GenBank/DDBJ whole genome shotgun (WGS) entry which is preliminary data.</text>
</comment>
<reference evidence="2 3" key="1">
    <citation type="submission" date="2023-07" db="EMBL/GenBank/DDBJ databases">
        <authorList>
            <person name="Peeters C."/>
        </authorList>
    </citation>
    <scope>NUCLEOTIDE SEQUENCE [LARGE SCALE GENOMIC DNA]</scope>
    <source>
        <strain evidence="2 3">LMG 19083</strain>
    </source>
</reference>
<dbReference type="Proteomes" id="UP001189813">
    <property type="component" value="Unassembled WGS sequence"/>
</dbReference>
<protein>
    <submittedName>
        <fullName evidence="2">Uncharacterized protein</fullName>
    </submittedName>
</protein>